<dbReference type="Gene3D" id="2.60.120.10">
    <property type="entry name" value="Jelly Rolls"/>
    <property type="match status" value="1"/>
</dbReference>
<evidence type="ECO:0000256" key="3">
    <source>
        <dbReference type="ARBA" id="ARBA00023163"/>
    </source>
</evidence>
<keyword evidence="2" id="KW-0238">DNA-binding</keyword>
<dbReference type="Gene3D" id="1.10.10.60">
    <property type="entry name" value="Homeodomain-like"/>
    <property type="match status" value="1"/>
</dbReference>
<evidence type="ECO:0000313" key="5">
    <source>
        <dbReference type="EMBL" id="MBL3679561.1"/>
    </source>
</evidence>
<keyword evidence="6" id="KW-1185">Reference proteome</keyword>
<dbReference type="InterPro" id="IPR003313">
    <property type="entry name" value="AraC-bd"/>
</dbReference>
<dbReference type="RefSeq" id="WP_202344822.1">
    <property type="nucleotide sequence ID" value="NZ_BAAAPI010000006.1"/>
</dbReference>
<protein>
    <submittedName>
        <fullName evidence="5">AraC family transcriptional regulator</fullName>
    </submittedName>
</protein>
<dbReference type="SMART" id="SM00342">
    <property type="entry name" value="HTH_ARAC"/>
    <property type="match status" value="1"/>
</dbReference>
<organism evidence="5 6">
    <name type="scientific">Leucobacter chromiireducens subsp. solipictus</name>
    <dbReference type="NCBI Taxonomy" id="398235"/>
    <lineage>
        <taxon>Bacteria</taxon>
        <taxon>Bacillati</taxon>
        <taxon>Actinomycetota</taxon>
        <taxon>Actinomycetes</taxon>
        <taxon>Micrococcales</taxon>
        <taxon>Microbacteriaceae</taxon>
        <taxon>Leucobacter</taxon>
    </lineage>
</organism>
<dbReference type="Proteomes" id="UP001645859">
    <property type="component" value="Unassembled WGS sequence"/>
</dbReference>
<feature type="domain" description="HTH araC/xylS-type" evidence="4">
    <location>
        <begin position="180"/>
        <end position="280"/>
    </location>
</feature>
<dbReference type="SUPFAM" id="SSF51182">
    <property type="entry name" value="RmlC-like cupins"/>
    <property type="match status" value="1"/>
</dbReference>
<accession>A0ABS1SI25</accession>
<proteinExistence type="predicted"/>
<dbReference type="InterPro" id="IPR009057">
    <property type="entry name" value="Homeodomain-like_sf"/>
</dbReference>
<dbReference type="InterPro" id="IPR020449">
    <property type="entry name" value="Tscrpt_reg_AraC-type_HTH"/>
</dbReference>
<dbReference type="PRINTS" id="PR00032">
    <property type="entry name" value="HTHARAC"/>
</dbReference>
<sequence length="281" mass="31264">MSLLALRPALIPDIPRTADRPATDTSLPPTYDAPEYSVRAPYLLTTSVHEPRRAVSWPAHAHPEHELLWTDRGVVTMLAAGRQWTVTPGIGLWIPAGVEHEGATRDNTEARATYFAPANWNRPWHEPVAVRVIPAARELLLHIKRARMTTEQRLRAQQVCVDMLELTHSAQLDVPVPKDTRIALLVEMVLHDPADDRSLEQWASLLNMTARTLTRIFTAEIALSFAQWRRLVRMRAAIGELADGSSVKSVAYRVGYSTTSAFVTAFRKTVGCTPGELAGQL</sequence>
<dbReference type="Pfam" id="PF02311">
    <property type="entry name" value="AraC_binding"/>
    <property type="match status" value="1"/>
</dbReference>
<dbReference type="Pfam" id="PF12833">
    <property type="entry name" value="HTH_18"/>
    <property type="match status" value="1"/>
</dbReference>
<dbReference type="PANTHER" id="PTHR11019:SF199">
    <property type="entry name" value="HTH-TYPE TRANSCRIPTIONAL REGULATOR NIMR"/>
    <property type="match status" value="1"/>
</dbReference>
<evidence type="ECO:0000313" key="6">
    <source>
        <dbReference type="Proteomes" id="UP001645859"/>
    </source>
</evidence>
<comment type="caution">
    <text evidence="5">The sequence shown here is derived from an EMBL/GenBank/DDBJ whole genome shotgun (WGS) entry which is preliminary data.</text>
</comment>
<gene>
    <name evidence="5" type="ORF">D3230_09705</name>
</gene>
<dbReference type="PROSITE" id="PS00041">
    <property type="entry name" value="HTH_ARAC_FAMILY_1"/>
    <property type="match status" value="1"/>
</dbReference>
<keyword evidence="1" id="KW-0805">Transcription regulation</keyword>
<dbReference type="PROSITE" id="PS01124">
    <property type="entry name" value="HTH_ARAC_FAMILY_2"/>
    <property type="match status" value="1"/>
</dbReference>
<dbReference type="EMBL" id="QYAC01000004">
    <property type="protein sequence ID" value="MBL3679561.1"/>
    <property type="molecule type" value="Genomic_DNA"/>
</dbReference>
<dbReference type="PANTHER" id="PTHR11019">
    <property type="entry name" value="HTH-TYPE TRANSCRIPTIONAL REGULATOR NIMR"/>
    <property type="match status" value="1"/>
</dbReference>
<evidence type="ECO:0000259" key="4">
    <source>
        <dbReference type="PROSITE" id="PS01124"/>
    </source>
</evidence>
<dbReference type="InterPro" id="IPR018062">
    <property type="entry name" value="HTH_AraC-typ_CS"/>
</dbReference>
<keyword evidence="3" id="KW-0804">Transcription</keyword>
<dbReference type="SUPFAM" id="SSF46689">
    <property type="entry name" value="Homeodomain-like"/>
    <property type="match status" value="1"/>
</dbReference>
<reference evidence="5 6" key="1">
    <citation type="submission" date="2018-09" db="EMBL/GenBank/DDBJ databases">
        <title>Comparative genomics of Leucobacter spp.</title>
        <authorList>
            <person name="Reis A.C."/>
            <person name="Kolvenbach B.A."/>
            <person name="Corvini P.F.X."/>
            <person name="Nunes O.C."/>
        </authorList>
    </citation>
    <scope>NUCLEOTIDE SEQUENCE [LARGE SCALE GENOMIC DNA]</scope>
    <source>
        <strain evidence="5 6">TAN 31504</strain>
    </source>
</reference>
<dbReference type="InterPro" id="IPR014710">
    <property type="entry name" value="RmlC-like_jellyroll"/>
</dbReference>
<dbReference type="InterPro" id="IPR011051">
    <property type="entry name" value="RmlC_Cupin_sf"/>
</dbReference>
<evidence type="ECO:0000256" key="2">
    <source>
        <dbReference type="ARBA" id="ARBA00023125"/>
    </source>
</evidence>
<name>A0ABS1SI25_9MICO</name>
<evidence type="ECO:0000256" key="1">
    <source>
        <dbReference type="ARBA" id="ARBA00023015"/>
    </source>
</evidence>
<dbReference type="InterPro" id="IPR018060">
    <property type="entry name" value="HTH_AraC"/>
</dbReference>